<dbReference type="SUPFAM" id="SSF144091">
    <property type="entry name" value="Rhomboid-like"/>
    <property type="match status" value="1"/>
</dbReference>
<keyword evidence="2 6" id="KW-0812">Transmembrane</keyword>
<keyword evidence="3 6" id="KW-1133">Transmembrane helix</keyword>
<evidence type="ECO:0000256" key="4">
    <source>
        <dbReference type="ARBA" id="ARBA00023136"/>
    </source>
</evidence>
<dbReference type="PANTHER" id="PTHR43066:SF5">
    <property type="entry name" value="RHOMBOID-LIKE PROTEIN 11, CHLOROPLASTIC-RELATED"/>
    <property type="match status" value="1"/>
</dbReference>
<proteinExistence type="predicted"/>
<accession>A0A5C6B1F2</accession>
<protein>
    <submittedName>
        <fullName evidence="8">Rhomboid family protein</fullName>
    </submittedName>
</protein>
<keyword evidence="4 6" id="KW-0472">Membrane</keyword>
<feature type="transmembrane region" description="Helical" evidence="6">
    <location>
        <begin position="190"/>
        <end position="211"/>
    </location>
</feature>
<feature type="transmembrane region" description="Helical" evidence="6">
    <location>
        <begin position="94"/>
        <end position="111"/>
    </location>
</feature>
<name>A0A5C6B1F2_9BACT</name>
<dbReference type="Pfam" id="PF01694">
    <property type="entry name" value="Rhomboid"/>
    <property type="match status" value="1"/>
</dbReference>
<evidence type="ECO:0000256" key="5">
    <source>
        <dbReference type="SAM" id="MobiDB-lite"/>
    </source>
</evidence>
<keyword evidence="9" id="KW-1185">Reference proteome</keyword>
<comment type="caution">
    <text evidence="8">The sequence shown here is derived from an EMBL/GenBank/DDBJ whole genome shotgun (WGS) entry which is preliminary data.</text>
</comment>
<dbReference type="GO" id="GO:0004252">
    <property type="term" value="F:serine-type endopeptidase activity"/>
    <property type="evidence" value="ECO:0007669"/>
    <property type="project" value="InterPro"/>
</dbReference>
<dbReference type="AlphaFoldDB" id="A0A5C6B1F2"/>
<comment type="subcellular location">
    <subcellularLocation>
        <location evidence="1">Membrane</location>
        <topology evidence="1">Multi-pass membrane protein</topology>
    </subcellularLocation>
</comment>
<reference evidence="8 9" key="1">
    <citation type="submission" date="2019-02" db="EMBL/GenBank/DDBJ databases">
        <title>Deep-cultivation of Planctomycetes and their phenomic and genomic characterization uncovers novel biology.</title>
        <authorList>
            <person name="Wiegand S."/>
            <person name="Jogler M."/>
            <person name="Boedeker C."/>
            <person name="Pinto D."/>
            <person name="Vollmers J."/>
            <person name="Rivas-Marin E."/>
            <person name="Kohn T."/>
            <person name="Peeters S.H."/>
            <person name="Heuer A."/>
            <person name="Rast P."/>
            <person name="Oberbeckmann S."/>
            <person name="Bunk B."/>
            <person name="Jeske O."/>
            <person name="Meyerdierks A."/>
            <person name="Storesund J.E."/>
            <person name="Kallscheuer N."/>
            <person name="Luecker S."/>
            <person name="Lage O.M."/>
            <person name="Pohl T."/>
            <person name="Merkel B.J."/>
            <person name="Hornburger P."/>
            <person name="Mueller R.-W."/>
            <person name="Bruemmer F."/>
            <person name="Labrenz M."/>
            <person name="Spormann A.M."/>
            <person name="Op Den Camp H."/>
            <person name="Overmann J."/>
            <person name="Amann R."/>
            <person name="Jetten M.S.M."/>
            <person name="Mascher T."/>
            <person name="Medema M.H."/>
            <person name="Devos D.P."/>
            <person name="Kaster A.-K."/>
            <person name="Ovreas L."/>
            <person name="Rohde M."/>
            <person name="Galperin M.Y."/>
            <person name="Jogler C."/>
        </authorList>
    </citation>
    <scope>NUCLEOTIDE SEQUENCE [LARGE SCALE GENOMIC DNA]</scope>
    <source>
        <strain evidence="8 9">Pla52n</strain>
    </source>
</reference>
<evidence type="ECO:0000313" key="9">
    <source>
        <dbReference type="Proteomes" id="UP000320176"/>
    </source>
</evidence>
<dbReference type="GO" id="GO:0016020">
    <property type="term" value="C:membrane"/>
    <property type="evidence" value="ECO:0007669"/>
    <property type="project" value="UniProtKB-SubCell"/>
</dbReference>
<dbReference type="OrthoDB" id="267668at2"/>
<dbReference type="RefSeq" id="WP_146519709.1">
    <property type="nucleotide sequence ID" value="NZ_CP151726.1"/>
</dbReference>
<dbReference type="InterPro" id="IPR035952">
    <property type="entry name" value="Rhomboid-like_sf"/>
</dbReference>
<evidence type="ECO:0000256" key="3">
    <source>
        <dbReference type="ARBA" id="ARBA00022989"/>
    </source>
</evidence>
<dbReference type="EMBL" id="SJPN01000003">
    <property type="protein sequence ID" value="TWU04254.1"/>
    <property type="molecule type" value="Genomic_DNA"/>
</dbReference>
<gene>
    <name evidence="8" type="ORF">Pla52n_22930</name>
</gene>
<dbReference type="Gene3D" id="1.20.1540.10">
    <property type="entry name" value="Rhomboid-like"/>
    <property type="match status" value="1"/>
</dbReference>
<evidence type="ECO:0000259" key="7">
    <source>
        <dbReference type="Pfam" id="PF01694"/>
    </source>
</evidence>
<organism evidence="8 9">
    <name type="scientific">Stieleria varia</name>
    <dbReference type="NCBI Taxonomy" id="2528005"/>
    <lineage>
        <taxon>Bacteria</taxon>
        <taxon>Pseudomonadati</taxon>
        <taxon>Planctomycetota</taxon>
        <taxon>Planctomycetia</taxon>
        <taxon>Pirellulales</taxon>
        <taxon>Pirellulaceae</taxon>
        <taxon>Stieleria</taxon>
    </lineage>
</organism>
<sequence>MIVPYSTDAPLYHWPITTISLIVVNVVLYFTTTFQFHLGNLEEESVTWLILNFDTINPLQWLTAQFMHADLMHLLGNMFFLFAFGLIVEGKIGNLPFLGLYLVIAFIDGAVTQVPMYFISGEGAALGASGVIFAVLTIAVLWAPENELDCFYLVFLYWGTFEARVITFGGIYIAIQFLLVFLSQSMSSEMLHVIGILIGLPIGFAMLRLGMVDCEGWDVISRNEWLHDYPLLYSPEKRQQDKQGVVEVYDPVGTALALEGAGEDARRRLSLVSNKPAAASASASASPTVASPTANATASLSPQVASRPSQMPNATRPGVSLAGAVSTAHCIDPAVQQRAQSHPEYNRLAFLFRQGVQQKNLFSAQQAFLQLDRLQLTIGLNEQSLMQYVTLLGSEKRWVDVVRPLSVIASQHGALAVDAMLRLAQVQLRVLNRADQAIATLRSIPTPPPETITDSEQQKIAKRDELLATAQRIASHQQ</sequence>
<feature type="domain" description="Peptidase S54 rhomboid" evidence="7">
    <location>
        <begin position="60"/>
        <end position="208"/>
    </location>
</feature>
<feature type="region of interest" description="Disordered" evidence="5">
    <location>
        <begin position="282"/>
        <end position="319"/>
    </location>
</feature>
<evidence type="ECO:0000256" key="1">
    <source>
        <dbReference type="ARBA" id="ARBA00004141"/>
    </source>
</evidence>
<dbReference type="InterPro" id="IPR022764">
    <property type="entry name" value="Peptidase_S54_rhomboid_dom"/>
</dbReference>
<feature type="transmembrane region" description="Helical" evidence="6">
    <location>
        <begin position="12"/>
        <end position="31"/>
    </location>
</feature>
<feature type="compositionally biased region" description="Low complexity" evidence="5">
    <location>
        <begin position="282"/>
        <end position="299"/>
    </location>
</feature>
<feature type="transmembrane region" description="Helical" evidence="6">
    <location>
        <begin position="123"/>
        <end position="143"/>
    </location>
</feature>
<evidence type="ECO:0000256" key="6">
    <source>
        <dbReference type="SAM" id="Phobius"/>
    </source>
</evidence>
<dbReference type="Proteomes" id="UP000320176">
    <property type="component" value="Unassembled WGS sequence"/>
</dbReference>
<evidence type="ECO:0000313" key="8">
    <source>
        <dbReference type="EMBL" id="TWU04254.1"/>
    </source>
</evidence>
<feature type="compositionally biased region" description="Polar residues" evidence="5">
    <location>
        <begin position="300"/>
        <end position="313"/>
    </location>
</feature>
<dbReference type="PANTHER" id="PTHR43066">
    <property type="entry name" value="RHOMBOID-RELATED PROTEIN"/>
    <property type="match status" value="1"/>
</dbReference>
<feature type="transmembrane region" description="Helical" evidence="6">
    <location>
        <begin position="163"/>
        <end position="183"/>
    </location>
</feature>
<feature type="transmembrane region" description="Helical" evidence="6">
    <location>
        <begin position="71"/>
        <end position="88"/>
    </location>
</feature>
<evidence type="ECO:0000256" key="2">
    <source>
        <dbReference type="ARBA" id="ARBA00022692"/>
    </source>
</evidence>